<evidence type="ECO:0000256" key="18">
    <source>
        <dbReference type="ARBA" id="ARBA00043947"/>
    </source>
</evidence>
<evidence type="ECO:0000256" key="20">
    <source>
        <dbReference type="ARBA" id="ARBA00079852"/>
    </source>
</evidence>
<evidence type="ECO:0000256" key="19">
    <source>
        <dbReference type="ARBA" id="ARBA00077911"/>
    </source>
</evidence>
<evidence type="ECO:0000256" key="16">
    <source>
        <dbReference type="ARBA" id="ARBA00032705"/>
    </source>
</evidence>
<feature type="region of interest" description="Disordered" evidence="22">
    <location>
        <begin position="1534"/>
        <end position="1580"/>
    </location>
</feature>
<dbReference type="Gene3D" id="2.120.10.10">
    <property type="match status" value="1"/>
</dbReference>
<evidence type="ECO:0000256" key="22">
    <source>
        <dbReference type="SAM" id="MobiDB-lite"/>
    </source>
</evidence>
<feature type="signal peptide" evidence="24">
    <location>
        <begin position="1"/>
        <end position="21"/>
    </location>
</feature>
<dbReference type="Gene3D" id="2.10.70.80">
    <property type="match status" value="1"/>
</dbReference>
<accession>A0A8B8ULD8</accession>
<dbReference type="Pfam" id="PF15902">
    <property type="entry name" value="Sortilin-Vps10"/>
    <property type="match status" value="2"/>
</dbReference>
<evidence type="ECO:0000256" key="11">
    <source>
        <dbReference type="ARBA" id="ARBA00023170"/>
    </source>
</evidence>
<keyword evidence="4 23" id="KW-0812">Transmembrane</keyword>
<keyword evidence="7" id="KW-0653">Protein transport</keyword>
<name>A0A8B8ULD8_SACPA</name>
<dbReference type="GO" id="GO:0006623">
    <property type="term" value="P:protein targeting to vacuole"/>
    <property type="evidence" value="ECO:0007669"/>
    <property type="project" value="TreeGrafter"/>
</dbReference>
<gene>
    <name evidence="26" type="primary">PEP1</name>
    <name evidence="26" type="ORF">SPAR_B00890</name>
</gene>
<evidence type="ECO:0000256" key="17">
    <source>
        <dbReference type="ARBA" id="ARBA00032910"/>
    </source>
</evidence>
<keyword evidence="9" id="KW-0333">Golgi apparatus</keyword>
<evidence type="ECO:0000256" key="1">
    <source>
        <dbReference type="ARBA" id="ARBA00004393"/>
    </source>
</evidence>
<comment type="similarity">
    <text evidence="2">Belongs to the VPS10-related sortilin family.</text>
</comment>
<reference evidence="26" key="2">
    <citation type="submission" date="2020-01" db="EMBL/GenBank/DDBJ databases">
        <title>Population-level Yeast Reference Genomes.</title>
        <authorList>
            <person name="Yue J.-X."/>
        </authorList>
    </citation>
    <scope>NUCLEOTIDE SEQUENCE</scope>
    <source>
        <strain evidence="26">CBS432</strain>
    </source>
</reference>
<dbReference type="SMART" id="SM00602">
    <property type="entry name" value="VPS10"/>
    <property type="match status" value="2"/>
</dbReference>
<reference evidence="26" key="3">
    <citation type="submission" date="2025-07" db="EMBL/GenBank/DDBJ databases">
        <authorList>
            <consortium name="NCBI Genome Project"/>
        </authorList>
    </citation>
    <scope>NUCLEOTIDE SEQUENCE</scope>
    <source>
        <strain evidence="26">CBS432</strain>
    </source>
</reference>
<dbReference type="GO" id="GO:0006895">
    <property type="term" value="P:Golgi to endosome transport"/>
    <property type="evidence" value="ECO:0007669"/>
    <property type="project" value="TreeGrafter"/>
</dbReference>
<evidence type="ECO:0000256" key="8">
    <source>
        <dbReference type="ARBA" id="ARBA00022989"/>
    </source>
</evidence>
<reference evidence="26" key="1">
    <citation type="journal article" date="2017" name="Nat. Genet.">
        <title>Contrasting evolutionary genome dynamics between domesticated and wild yeasts.</title>
        <authorList>
            <person name="Yue J.X."/>
            <person name="Li J."/>
            <person name="Aigrain L."/>
            <person name="Hallin J."/>
            <person name="Persson K."/>
            <person name="Oliver K."/>
            <person name="Bergstrom A."/>
            <person name="Coupland P."/>
            <person name="Warringer J."/>
            <person name="Lagomarsino M.C."/>
            <person name="Fischer G."/>
            <person name="Durbin R."/>
            <person name="Liti G."/>
        </authorList>
    </citation>
    <scope>NUCLEOTIDE SEQUENCE</scope>
    <source>
        <strain evidence="26">CBS432</strain>
    </source>
</reference>
<feature type="domain" description="VPS10" evidence="25">
    <location>
        <begin position="754"/>
        <end position="1385"/>
    </location>
</feature>
<keyword evidence="12" id="KW-0325">Glycoprotein</keyword>
<evidence type="ECO:0000256" key="21">
    <source>
        <dbReference type="ARBA" id="ARBA00080721"/>
    </source>
</evidence>
<dbReference type="InterPro" id="IPR050310">
    <property type="entry name" value="VPS10-sortilin"/>
</dbReference>
<evidence type="ECO:0000256" key="2">
    <source>
        <dbReference type="ARBA" id="ARBA00008251"/>
    </source>
</evidence>
<dbReference type="Pfam" id="PF15901">
    <property type="entry name" value="Sortilin_C"/>
    <property type="match status" value="2"/>
</dbReference>
<dbReference type="OrthoDB" id="443634at2759"/>
<keyword evidence="8 23" id="KW-1133">Transmembrane helix</keyword>
<evidence type="ECO:0000256" key="4">
    <source>
        <dbReference type="ARBA" id="ARBA00022692"/>
    </source>
</evidence>
<dbReference type="Gene3D" id="2.130.10.10">
    <property type="entry name" value="YVTN repeat-like/Quinoprotein amine dehydrogenase"/>
    <property type="match status" value="3"/>
</dbReference>
<protein>
    <recommendedName>
        <fullName evidence="14">Carboxypeptidase Y receptor</fullName>
    </recommendedName>
    <alternativeName>
        <fullName evidence="21">Carboxypeptidase Y-deficient protein 1</fullName>
    </alternativeName>
    <alternativeName>
        <fullName evidence="13 15">Sortilin VPS10</fullName>
    </alternativeName>
    <alternativeName>
        <fullName evidence="16 17">Vacuolar carboxypeptidase Sorting receptor VPS10</fullName>
    </alternativeName>
    <alternativeName>
        <fullName evidence="19">Vacuolar protein sorting-associated protein 10</fullName>
    </alternativeName>
    <alternativeName>
        <fullName evidence="20">Vacuolar protein-targeting protein 1</fullName>
    </alternativeName>
</protein>
<evidence type="ECO:0000256" key="14">
    <source>
        <dbReference type="ARBA" id="ARBA00031354"/>
    </source>
</evidence>
<dbReference type="CDD" id="cd15482">
    <property type="entry name" value="Sialidase_non-viral"/>
    <property type="match status" value="2"/>
</dbReference>
<evidence type="ECO:0000259" key="25">
    <source>
        <dbReference type="SMART" id="SM00602"/>
    </source>
</evidence>
<evidence type="ECO:0000256" key="15">
    <source>
        <dbReference type="ARBA" id="ARBA00031902"/>
    </source>
</evidence>
<keyword evidence="10 23" id="KW-0472">Membrane</keyword>
<dbReference type="KEGG" id="spao:SPAR_B00890"/>
<evidence type="ECO:0000256" key="6">
    <source>
        <dbReference type="ARBA" id="ARBA00022737"/>
    </source>
</evidence>
<dbReference type="FunFam" id="2.130.10.10:FF:000998">
    <property type="entry name" value="VPS10 homolog 2"/>
    <property type="match status" value="1"/>
</dbReference>
<dbReference type="InterPro" id="IPR006581">
    <property type="entry name" value="VPS10"/>
</dbReference>
<proteinExistence type="inferred from homology"/>
<dbReference type="GeneID" id="54628773"/>
<dbReference type="GO" id="GO:0016020">
    <property type="term" value="C:membrane"/>
    <property type="evidence" value="ECO:0007669"/>
    <property type="project" value="InterPro"/>
</dbReference>
<dbReference type="GO" id="GO:0005829">
    <property type="term" value="C:cytosol"/>
    <property type="evidence" value="ECO:0007669"/>
    <property type="project" value="GOC"/>
</dbReference>
<dbReference type="FunFam" id="3.30.60.270:FF:000008">
    <property type="entry name" value="Vacuolar protein sorting/targeting protein PEP1"/>
    <property type="match status" value="1"/>
</dbReference>
<dbReference type="InterPro" id="IPR036278">
    <property type="entry name" value="Sialidase_sf"/>
</dbReference>
<keyword evidence="11 26" id="KW-0675">Receptor</keyword>
<keyword evidence="6" id="KW-0677">Repeat</keyword>
<feature type="domain" description="VPS10" evidence="25">
    <location>
        <begin position="45"/>
        <end position="730"/>
    </location>
</feature>
<evidence type="ECO:0000256" key="23">
    <source>
        <dbReference type="SAM" id="Phobius"/>
    </source>
</evidence>
<organism evidence="26">
    <name type="scientific">Saccharomyces paradoxus</name>
    <name type="common">Yeast</name>
    <name type="synonym">Saccharomyces douglasii</name>
    <dbReference type="NCBI Taxonomy" id="27291"/>
    <lineage>
        <taxon>Eukaryota</taxon>
        <taxon>Fungi</taxon>
        <taxon>Dikarya</taxon>
        <taxon>Ascomycota</taxon>
        <taxon>Saccharomycotina</taxon>
        <taxon>Saccharomycetes</taxon>
        <taxon>Saccharomycetales</taxon>
        <taxon>Saccharomycetaceae</taxon>
        <taxon>Saccharomyces</taxon>
    </lineage>
</organism>
<sequence>MILLHLVYSLWALLLIPLINAEEFTPKVTKTIAQDSFEILCFDDSNTIVRTQGHSMTISFNDGETWEEIEDIKDDIAWMSIDPFNRHDRAIATAVEGSHFYITDDQGKTWRPIALTDPEEDVSPRGCNIQTHPTKKDYLLASCNYCERTEIDSGSEVISGDEEGSAEVLIFNITRCTEKVFASNDGGKSFSEIKSSLEKNEDSPIGISDCRFAKTSKDSDLGGNDASVVCLFQNMQFIRGEFSSPYTESKLVLTTDWGKSLTEIDQFKDKVVNNYRILKSHMVVLTQGDRYNDMSSIDVWISNDLSSFQMAYMPTQLRHFVQGQIHEDATGRIILPVSRERNDQEEDKGIVSEILVSDSQGLKFSPIPWTTDEVFGYIYLDQSTFLKGTMIASLFPLSRRHNRKGKGKKVKSKGITKISVDNGLTWSNLKVIDPDYIDSFDCDVTDFENCSLQTTFYPLEGSTPAAGIVMTTGNVGDGSSFDWGDQKTFISRDGGLTWKVAFDFPCLYAIGDYGNVIVAVPYNSDEDDDPQSEFYYSLDQGKTWTEYQLKTTIYPAELINTTPDGSGTKFILNGFTMAHMDGSTNFIYAIDFSAAFNHETCKEKDFEDWNLAEGKCVNGVKYKFRRRKQDAQCLVNKVFEDLQLYETDCDKCTETDYECAFEFVRDATGKCVPDYNSIVLSDVCDKTRKKTVSVKPLQLIKGDKCKKPMTVKPVDISCEGVPKKGSNGKEIVTTENKFDFEIQFYQYFDTVADESLVMINSRGEAYISHDGGQTIKRFDSNGETIVEVVFNPYFNSSAYLFGSKGSIFSTHDRGYSFMTAKLPEARQLGMPLDFNAKAQDTFIYYGGKDCESILSPECHAVAYLTKDGGETFTEMLDDAIHCEFAGSLFKYPSNEDMVMCQVKEKSSKTRSLVSSTDFFHDDKNTVFENIIGYLSTGGYIIVAAPHENNELRAYVTIDGAEFAEAKFPYDEDVRKQEAFTILESEKGSIFLHLATNLVPGGDFGNLLKSNSNGTSFVTLEHAVNRNTFGYVDFEKIQGLEGIILTNIVSNSEKVAENKENKQLKTKITFNEGSDWNFLKPPKKDSEGKKFSCSSKSLDKCSLHLHGYTERKDIRDTYSSGSALGMMFGVGNVGANLLPYEECSTFFTTDGGETWAEVKKTPHQWEYGDHGGILVLVPENAETDSISYSTDFGKTWKDYKFCDDKVSVKDITTVPRDSALRFLLFGEATNVEGSSFRTYTIDFKNIFERQCDFDITGKESADYKYSPLGSKTSCLFGHQTEFLRKTDEKCFIGNIPLSEFSRNIKNCSCTRQDFECDYNFYKANDGTCKLVKGLSPANAADICKKEPDLIEYFESSGYRKIPLSTCEGGLKLDAPSSPHACPGKEKEFKEKHSVSAGPFAFIFISILLVIFFAAWFVYDRGIRRNGGFARFGEIRLGDDGLIENNNTDRVVNNIVKSGFYVFSNIGSLLQHTKANIAHVISKIRGRFGNRTGPSYSSLIHDQFLDEADDLLAGHDEDANDLSSFIDQGSNFEIEEEDVPTFEQEHTSYTDQPTTSDVPDALPARNEEDADKSDSAPPPSEN</sequence>
<dbReference type="InterPro" id="IPR031778">
    <property type="entry name" value="Sortilin_N"/>
</dbReference>
<evidence type="ECO:0000256" key="7">
    <source>
        <dbReference type="ARBA" id="ARBA00022927"/>
    </source>
</evidence>
<keyword evidence="5 24" id="KW-0732">Signal</keyword>
<dbReference type="GO" id="GO:0006896">
    <property type="term" value="P:Golgi to vacuole transport"/>
    <property type="evidence" value="ECO:0007669"/>
    <property type="project" value="TreeGrafter"/>
</dbReference>
<feature type="chain" id="PRO_5034628893" description="Carboxypeptidase Y receptor" evidence="24">
    <location>
        <begin position="22"/>
        <end position="1580"/>
    </location>
</feature>
<feature type="transmembrane region" description="Helical" evidence="23">
    <location>
        <begin position="1398"/>
        <end position="1417"/>
    </location>
</feature>
<evidence type="ECO:0000256" key="10">
    <source>
        <dbReference type="ARBA" id="ARBA00023136"/>
    </source>
</evidence>
<dbReference type="InterPro" id="IPR031777">
    <property type="entry name" value="Sortilin_C"/>
</dbReference>
<dbReference type="SUPFAM" id="SSF50939">
    <property type="entry name" value="Sialidases"/>
    <property type="match status" value="1"/>
</dbReference>
<comment type="subcellular location">
    <subcellularLocation>
        <location evidence="1">Golgi apparatus</location>
        <location evidence="1">trans-Golgi network membrane</location>
        <topology evidence="1">Single-pass type I membrane protein</topology>
    </subcellularLocation>
    <subcellularLocation>
        <location evidence="18">Prevacuolar compartment membrane</location>
        <topology evidence="18">Single-pass type I membrane protein</topology>
    </subcellularLocation>
</comment>
<reference evidence="26" key="4">
    <citation type="submission" date="2025-08" db="UniProtKB">
        <authorList>
            <consortium name="RefSeq"/>
        </authorList>
    </citation>
    <scope>IDENTIFICATION</scope>
    <source>
        <strain evidence="26">CBS432</strain>
    </source>
</reference>
<dbReference type="Gene3D" id="3.30.60.270">
    <property type="match status" value="2"/>
</dbReference>
<dbReference type="SUPFAM" id="SSF110296">
    <property type="entry name" value="Oligoxyloglucan reducing end-specific cellobiohydrolase"/>
    <property type="match status" value="2"/>
</dbReference>
<dbReference type="RefSeq" id="XP_033764582.1">
    <property type="nucleotide sequence ID" value="XM_033908691.1"/>
</dbReference>
<evidence type="ECO:0000256" key="3">
    <source>
        <dbReference type="ARBA" id="ARBA00022448"/>
    </source>
</evidence>
<dbReference type="VEuPathDB" id="FungiDB:SPAR_B00890"/>
<evidence type="ECO:0000256" key="9">
    <source>
        <dbReference type="ARBA" id="ARBA00023034"/>
    </source>
</evidence>
<evidence type="ECO:0000256" key="13">
    <source>
        <dbReference type="ARBA" id="ARBA00031250"/>
    </source>
</evidence>
<dbReference type="FunFam" id="2.130.10.10:FF:001564">
    <property type="entry name" value="Vacuolar protein sorting/targeting protein PEP1"/>
    <property type="match status" value="1"/>
</dbReference>
<dbReference type="GO" id="GO:0005794">
    <property type="term" value="C:Golgi apparatus"/>
    <property type="evidence" value="ECO:0007669"/>
    <property type="project" value="UniProtKB-SubCell"/>
</dbReference>
<dbReference type="GO" id="GO:0005048">
    <property type="term" value="F:signal sequence binding"/>
    <property type="evidence" value="ECO:0007669"/>
    <property type="project" value="UniProtKB-ARBA"/>
</dbReference>
<dbReference type="FunFam" id="3.30.60.270:FF:000005">
    <property type="entry name" value="Sortilin"/>
    <property type="match status" value="1"/>
</dbReference>
<dbReference type="PANTHER" id="PTHR12106:SF27">
    <property type="entry name" value="SORTILIN-RELATED RECEPTOR"/>
    <property type="match status" value="1"/>
</dbReference>
<evidence type="ECO:0000313" key="26">
    <source>
        <dbReference type="RefSeq" id="XP_033764582.1"/>
    </source>
</evidence>
<evidence type="ECO:0000256" key="24">
    <source>
        <dbReference type="SAM" id="SignalP"/>
    </source>
</evidence>
<keyword evidence="3" id="KW-0813">Transport</keyword>
<dbReference type="PANTHER" id="PTHR12106">
    <property type="entry name" value="SORTILIN RELATED"/>
    <property type="match status" value="1"/>
</dbReference>
<dbReference type="InterPro" id="IPR015943">
    <property type="entry name" value="WD40/YVTN_repeat-like_dom_sf"/>
</dbReference>
<evidence type="ECO:0000256" key="12">
    <source>
        <dbReference type="ARBA" id="ARBA00023180"/>
    </source>
</evidence>
<evidence type="ECO:0000256" key="5">
    <source>
        <dbReference type="ARBA" id="ARBA00022729"/>
    </source>
</evidence>